<proteinExistence type="predicted"/>
<feature type="compositionally biased region" description="Basic and acidic residues" evidence="2">
    <location>
        <begin position="341"/>
        <end position="357"/>
    </location>
</feature>
<feature type="compositionally biased region" description="Acidic residues" evidence="2">
    <location>
        <begin position="309"/>
        <end position="319"/>
    </location>
</feature>
<feature type="region of interest" description="Disordered" evidence="2">
    <location>
        <begin position="257"/>
        <end position="372"/>
    </location>
</feature>
<reference evidence="3" key="1">
    <citation type="submission" date="2023-01" db="EMBL/GenBank/DDBJ databases">
        <title>Metagenome sequencing of chrysophaentin producing Chrysophaeum taylorii.</title>
        <authorList>
            <person name="Davison J."/>
            <person name="Bewley C."/>
        </authorList>
    </citation>
    <scope>NUCLEOTIDE SEQUENCE</scope>
    <source>
        <strain evidence="3">NIES-1699</strain>
    </source>
</reference>
<feature type="compositionally biased region" description="Acidic residues" evidence="2">
    <location>
        <begin position="358"/>
        <end position="372"/>
    </location>
</feature>
<keyword evidence="4" id="KW-1185">Reference proteome</keyword>
<protein>
    <submittedName>
        <fullName evidence="3">Uncharacterized protein</fullName>
    </submittedName>
</protein>
<evidence type="ECO:0000313" key="3">
    <source>
        <dbReference type="EMBL" id="KAJ8599700.1"/>
    </source>
</evidence>
<feature type="coiled-coil region" evidence="1">
    <location>
        <begin position="167"/>
        <end position="194"/>
    </location>
</feature>
<comment type="caution">
    <text evidence="3">The sequence shown here is derived from an EMBL/GenBank/DDBJ whole genome shotgun (WGS) entry which is preliminary data.</text>
</comment>
<organism evidence="3 4">
    <name type="scientific">Chrysophaeum taylorii</name>
    <dbReference type="NCBI Taxonomy" id="2483200"/>
    <lineage>
        <taxon>Eukaryota</taxon>
        <taxon>Sar</taxon>
        <taxon>Stramenopiles</taxon>
        <taxon>Ochrophyta</taxon>
        <taxon>Pelagophyceae</taxon>
        <taxon>Pelagomonadales</taxon>
        <taxon>Pelagomonadaceae</taxon>
        <taxon>Chrysophaeum</taxon>
    </lineage>
</organism>
<dbReference type="Proteomes" id="UP001230188">
    <property type="component" value="Unassembled WGS sequence"/>
</dbReference>
<dbReference type="AlphaFoldDB" id="A0AAD7XKQ7"/>
<evidence type="ECO:0000256" key="1">
    <source>
        <dbReference type="SAM" id="Coils"/>
    </source>
</evidence>
<feature type="compositionally biased region" description="Basic and acidic residues" evidence="2">
    <location>
        <begin position="109"/>
        <end position="126"/>
    </location>
</feature>
<name>A0AAD7XKQ7_9STRA</name>
<sequence>MGEEELMNEILNSDVAEEEFVAGIVGQLEAPTLSAGLRASNGAPEKQKKIASWEEVVRLAKNRRELGAVVGRRLERCVEVCTRALNEAQGAPELRAALRNVAAAARAAGEADEKRRSTDDASDRALESLGKPVSDGGAWVGSSSLEAACTRARAEGRAEALRALSERERLREKCALYRARVAELEGDLRDLRESTMSEVSLDDGPTDELRSRLAIAERRLAALVGTERYARLSALERELEERGHIIAALRDALDVLPDDDNARRPDEESPNTRRNDFPPPAPPKRDDVCPPKLDLTPVACMPSTSLASDFEEEEEDDDAPSAPVPARRDEDSLLLLHLAPRKLDDEEKDEGDSGRLEESDDFVQLDEDTFIV</sequence>
<evidence type="ECO:0000256" key="2">
    <source>
        <dbReference type="SAM" id="MobiDB-lite"/>
    </source>
</evidence>
<accession>A0AAD7XKQ7</accession>
<keyword evidence="1" id="KW-0175">Coiled coil</keyword>
<dbReference type="EMBL" id="JAQMWT010000548">
    <property type="protein sequence ID" value="KAJ8599700.1"/>
    <property type="molecule type" value="Genomic_DNA"/>
</dbReference>
<evidence type="ECO:0000313" key="4">
    <source>
        <dbReference type="Proteomes" id="UP001230188"/>
    </source>
</evidence>
<feature type="compositionally biased region" description="Basic and acidic residues" evidence="2">
    <location>
        <begin position="260"/>
        <end position="276"/>
    </location>
</feature>
<feature type="region of interest" description="Disordered" evidence="2">
    <location>
        <begin position="107"/>
        <end position="129"/>
    </location>
</feature>
<gene>
    <name evidence="3" type="ORF">CTAYLR_004718</name>
</gene>